<dbReference type="RefSeq" id="WP_181057388.1">
    <property type="nucleotide sequence ID" value="NZ_JACDTY010000004.1"/>
</dbReference>
<sequence>MDENELQIQQQIAWLETASPDDWHRAVLDFNWDWDIGPLFWIARQPQCDKATALTMFWLGQPAYYLILAAENGGTDDRREPVWDMLKFIAQRINANGYIRSKIAYAVDDLVEQDFDELVEKADQLANSPLKPHPDMRRALRGRRIVNDVDFYRRYPEDFHGTVLIELPDPSPLDKAWSALGRLWRH</sequence>
<evidence type="ECO:0000313" key="2">
    <source>
        <dbReference type="EMBL" id="MBA1140724.1"/>
    </source>
</evidence>
<gene>
    <name evidence="2" type="ORF">H0241_10720</name>
</gene>
<dbReference type="Proteomes" id="UP000558284">
    <property type="component" value="Unassembled WGS sequence"/>
</dbReference>
<evidence type="ECO:0000259" key="1">
    <source>
        <dbReference type="Pfam" id="PF14096"/>
    </source>
</evidence>
<dbReference type="InterPro" id="IPR025369">
    <property type="entry name" value="DUF4274"/>
</dbReference>
<organism evidence="2 3">
    <name type="scientific">Mesorhizobium neociceri</name>
    <dbReference type="NCBI Taxonomy" id="1307853"/>
    <lineage>
        <taxon>Bacteria</taxon>
        <taxon>Pseudomonadati</taxon>
        <taxon>Pseudomonadota</taxon>
        <taxon>Alphaproteobacteria</taxon>
        <taxon>Hyphomicrobiales</taxon>
        <taxon>Phyllobacteriaceae</taxon>
        <taxon>Mesorhizobium</taxon>
    </lineage>
</organism>
<feature type="domain" description="DUF4274" evidence="1">
    <location>
        <begin position="19"/>
        <end position="93"/>
    </location>
</feature>
<reference evidence="2 3" key="1">
    <citation type="submission" date="2020-07" db="EMBL/GenBank/DDBJ databases">
        <title>Definition of the novel symbiovar canariense within Mesorhizobium novociceri, a new species of genus Mesorhizobium nodulating Cicer canariense in the Caldera de Taburiente National Park (La Palma, Canary Islands).</title>
        <authorList>
            <person name="Leon-Barrios M."/>
            <person name="Perez-Yepez J."/>
            <person name="Flores-Felix J.D."/>
            <person name="Ramirez-Baena M.H."/>
            <person name="Pulido-Suarez L."/>
            <person name="Igual J.M."/>
            <person name="Velazquez E."/>
            <person name="Peix A."/>
        </authorList>
    </citation>
    <scope>NUCLEOTIDE SEQUENCE [LARGE SCALE GENOMIC DNA]</scope>
    <source>
        <strain evidence="2 3">CCANP35</strain>
    </source>
</reference>
<dbReference type="EMBL" id="JACDTY010000004">
    <property type="protein sequence ID" value="MBA1140724.1"/>
    <property type="molecule type" value="Genomic_DNA"/>
</dbReference>
<dbReference type="AlphaFoldDB" id="A0A838B4N8"/>
<name>A0A838B4N8_9HYPH</name>
<evidence type="ECO:0000313" key="3">
    <source>
        <dbReference type="Proteomes" id="UP000558284"/>
    </source>
</evidence>
<protein>
    <submittedName>
        <fullName evidence="2">DUF4274 domain-containing protein</fullName>
    </submittedName>
</protein>
<dbReference type="Pfam" id="PF14096">
    <property type="entry name" value="DUF4274"/>
    <property type="match status" value="1"/>
</dbReference>
<accession>A0A838B4N8</accession>
<comment type="caution">
    <text evidence="2">The sequence shown here is derived from an EMBL/GenBank/DDBJ whole genome shotgun (WGS) entry which is preliminary data.</text>
</comment>
<keyword evidence="3" id="KW-1185">Reference proteome</keyword>
<proteinExistence type="predicted"/>